<evidence type="ECO:0000313" key="4">
    <source>
        <dbReference type="Proteomes" id="UP000515291"/>
    </source>
</evidence>
<proteinExistence type="predicted"/>
<evidence type="ECO:0000259" key="2">
    <source>
        <dbReference type="Pfam" id="PF13400"/>
    </source>
</evidence>
<dbReference type="EMBL" id="CP050292">
    <property type="protein sequence ID" value="QND71784.1"/>
    <property type="molecule type" value="Genomic_DNA"/>
</dbReference>
<keyword evidence="1" id="KW-0472">Membrane</keyword>
<evidence type="ECO:0000313" key="3">
    <source>
        <dbReference type="EMBL" id="QND71784.1"/>
    </source>
</evidence>
<evidence type="ECO:0000256" key="1">
    <source>
        <dbReference type="SAM" id="Phobius"/>
    </source>
</evidence>
<dbReference type="Pfam" id="PF13400">
    <property type="entry name" value="Tad"/>
    <property type="match status" value="1"/>
</dbReference>
<dbReference type="InterPro" id="IPR028087">
    <property type="entry name" value="Tad_N"/>
</dbReference>
<accession>A0A7G6TYF2</accession>
<dbReference type="SUPFAM" id="SSF53300">
    <property type="entry name" value="vWA-like"/>
    <property type="match status" value="1"/>
</dbReference>
<keyword evidence="1" id="KW-1133">Transmembrane helix</keyword>
<name>A0A7G6TYF2_9BRAD</name>
<dbReference type="AlphaFoldDB" id="A0A7G6TYF2"/>
<protein>
    <submittedName>
        <fullName evidence="3">Pilus assembly protein TadG</fullName>
    </submittedName>
</protein>
<feature type="transmembrane region" description="Helical" evidence="1">
    <location>
        <begin position="21"/>
        <end position="44"/>
    </location>
</feature>
<organism evidence="3 4">
    <name type="scientific">Tardiphaga robiniae</name>
    <dbReference type="NCBI Taxonomy" id="943830"/>
    <lineage>
        <taxon>Bacteria</taxon>
        <taxon>Pseudomonadati</taxon>
        <taxon>Pseudomonadota</taxon>
        <taxon>Alphaproteobacteria</taxon>
        <taxon>Hyphomicrobiales</taxon>
        <taxon>Nitrobacteraceae</taxon>
        <taxon>Tardiphaga</taxon>
    </lineage>
</organism>
<reference evidence="4" key="1">
    <citation type="journal article" date="2020" name="Mol. Plant Microbe">
        <title>Rhizobial microsymbionts of the narrowly endemic Oxytropis species growing in Kamchatka are characterized by significant genetic diversity and possess a set of genes that are associated with T3SS and T6SS secretion systems and can affect the development of symbiosis.</title>
        <authorList>
            <person name="Safronova V."/>
            <person name="Guro P."/>
            <person name="Sazanova A."/>
            <person name="Kuznetsova I."/>
            <person name="Belimov A."/>
            <person name="Yakubov V."/>
            <person name="Chirak E."/>
            <person name="Afonin A."/>
            <person name="Gogolev Y."/>
            <person name="Andronov E."/>
            <person name="Tikhonovich I."/>
        </authorList>
    </citation>
    <scope>NUCLEOTIDE SEQUENCE [LARGE SCALE GENOMIC DNA]</scope>
    <source>
        <strain evidence="4">581</strain>
    </source>
</reference>
<dbReference type="Proteomes" id="UP000515291">
    <property type="component" value="Chromosome"/>
</dbReference>
<dbReference type="Gene3D" id="3.40.50.410">
    <property type="entry name" value="von Willebrand factor, type A domain"/>
    <property type="match status" value="1"/>
</dbReference>
<sequence>MFIQSVSSQAKRLASRFARHDGGNIAMTFAVALVPLLGFVGAAVDYSRTNAARSAMQVALDSAALMVSKDLSANPTMSAADVTSKATAYFNALYTNTNAGQITVTASYTTNTKDGSTVTVNGTGTVATDFMKMVGFPQMGISSGSTTTWGSTRMRVAMALDVTGSMKDDGKMKAMQDAAKSLIDTLSANSRMTEDLYISIIPFAQMVNVGASNKNATWLKWDDWDTANGNWVSKNGNWSWQPASHNGWNGCVTDRDQPYDTTNEAPTGTARYPANQYNACPAAILGMTTAYGASNVKTLKDKIDALSPNGGTNQPIGMAWAWRTLQIGSDPFPAPVKDTNYKYTDAIILLSDGMNTIDRWYGNGSSYSPDVDDRQKLLCANIKAPVNGKQQTVIYTIQVNTDGDPESAVLKYCADSGSFYPTSTASGIASAFTAIGNSLNKLRVSK</sequence>
<keyword evidence="1" id="KW-0812">Transmembrane</keyword>
<dbReference type="InterPro" id="IPR036465">
    <property type="entry name" value="vWFA_dom_sf"/>
</dbReference>
<gene>
    <name evidence="3" type="ORF">HB776_11520</name>
</gene>
<dbReference type="KEGG" id="trb:HB776_11520"/>
<dbReference type="RefSeq" id="WP_184517789.1">
    <property type="nucleotide sequence ID" value="NZ_CP050292.1"/>
</dbReference>
<feature type="domain" description="Putative Flp pilus-assembly TadG-like N-terminal" evidence="2">
    <location>
        <begin position="23"/>
        <end position="66"/>
    </location>
</feature>